<protein>
    <submittedName>
        <fullName evidence="3">Uncharacterized protein</fullName>
    </submittedName>
</protein>
<feature type="region of interest" description="Disordered" evidence="1">
    <location>
        <begin position="199"/>
        <end position="229"/>
    </location>
</feature>
<reference evidence="3" key="1">
    <citation type="journal article" date="2023" name="G3 (Bethesda)">
        <title>Whole genome assembly and annotation of the endangered Caribbean coral Acropora cervicornis.</title>
        <authorList>
            <person name="Selwyn J.D."/>
            <person name="Vollmer S.V."/>
        </authorList>
    </citation>
    <scope>NUCLEOTIDE SEQUENCE</scope>
    <source>
        <strain evidence="3">K2</strain>
    </source>
</reference>
<dbReference type="EMBL" id="JARQWQ010000103">
    <property type="protein sequence ID" value="KAK2550992.1"/>
    <property type="molecule type" value="Genomic_DNA"/>
</dbReference>
<keyword evidence="2" id="KW-0472">Membrane</keyword>
<accession>A0AAD9PXN7</accession>
<sequence>MSSDPFKLLPFDAGKVRTQDVVVLVVGLTAVFLFRAPYVWDLKPFWQLHIASDTSEISGKNYLPLPVVTDLDSDGLSEVIVTTMDSKIQVLVLPSHEDEDDISSTLPHIHVKKDAVLYTKSYNSSTFTFPVALGAGCDRKSTNSLDVCRQIIVVVTNNGVVQCFSDQLELLEIAVHIVPYSLDFGLVLIGGRLAKDEPPEDHLKHDHHLNTSDGLSADEVARLPPRRGRPVKTDLLSTYHFKLALHASQYHVGEVHLSSITDSLITTLPYRWQHPADTKLQTAHFVKKLPSSSIGTNQKATAGTSQPHSSRGRPNAVVIHQRKAIEVLSLDTGRRLCASYPIPKDHTSLGDVNNDNVIEHVTTFFSSEPVVQSDLTPCSAVVISGGKILFRGSVCRPASTFGSYFSSTSGEDLRVESVPVAPLVVPSPSGRSGLLSHLSGVKFRRESIRGFDSVFVISSGRLTSFGPYGEFNWQTDTRNSWEKYGVGGESQGEVFVPNIQAVSTSVGGVEDTVLVSGWKHLTLVSLKDGNVLASHSLPCVCDSPVTQGDFNNDGLMDFIVHCERSYLGFSLENRPGYWWTVVGIACGMGAVLVAFFLLRAMEELMA</sequence>
<evidence type="ECO:0000313" key="3">
    <source>
        <dbReference type="EMBL" id="KAK2550992.1"/>
    </source>
</evidence>
<proteinExistence type="predicted"/>
<dbReference type="PANTHER" id="PTHR34284">
    <property type="entry name" value="FG-GAP REPEAT-CONTAINING PROTEIN"/>
    <property type="match status" value="1"/>
</dbReference>
<keyword evidence="4" id="KW-1185">Reference proteome</keyword>
<feature type="region of interest" description="Disordered" evidence="1">
    <location>
        <begin position="291"/>
        <end position="314"/>
    </location>
</feature>
<evidence type="ECO:0000256" key="2">
    <source>
        <dbReference type="SAM" id="Phobius"/>
    </source>
</evidence>
<evidence type="ECO:0000256" key="1">
    <source>
        <dbReference type="SAM" id="MobiDB-lite"/>
    </source>
</evidence>
<feature type="transmembrane region" description="Helical" evidence="2">
    <location>
        <begin position="577"/>
        <end position="598"/>
    </location>
</feature>
<gene>
    <name evidence="3" type="ORF">P5673_028210</name>
</gene>
<feature type="compositionally biased region" description="Polar residues" evidence="1">
    <location>
        <begin position="291"/>
        <end position="309"/>
    </location>
</feature>
<dbReference type="AlphaFoldDB" id="A0AAD9PXN7"/>
<organism evidence="3 4">
    <name type="scientific">Acropora cervicornis</name>
    <name type="common">Staghorn coral</name>
    <dbReference type="NCBI Taxonomy" id="6130"/>
    <lineage>
        <taxon>Eukaryota</taxon>
        <taxon>Metazoa</taxon>
        <taxon>Cnidaria</taxon>
        <taxon>Anthozoa</taxon>
        <taxon>Hexacorallia</taxon>
        <taxon>Scleractinia</taxon>
        <taxon>Astrocoeniina</taxon>
        <taxon>Acroporidae</taxon>
        <taxon>Acropora</taxon>
    </lineage>
</organism>
<evidence type="ECO:0000313" key="4">
    <source>
        <dbReference type="Proteomes" id="UP001249851"/>
    </source>
</evidence>
<dbReference type="Proteomes" id="UP001249851">
    <property type="component" value="Unassembled WGS sequence"/>
</dbReference>
<name>A0AAD9PXN7_ACRCE</name>
<feature type="compositionally biased region" description="Basic and acidic residues" evidence="1">
    <location>
        <begin position="199"/>
        <end position="210"/>
    </location>
</feature>
<dbReference type="PANTHER" id="PTHR34284:SF1">
    <property type="entry name" value="FG-GAP REPEAT-CONTAINING PROTEIN"/>
    <property type="match status" value="1"/>
</dbReference>
<comment type="caution">
    <text evidence="3">The sequence shown here is derived from an EMBL/GenBank/DDBJ whole genome shotgun (WGS) entry which is preliminary data.</text>
</comment>
<reference evidence="3" key="2">
    <citation type="journal article" date="2023" name="Science">
        <title>Genomic signatures of disease resistance in endangered staghorn corals.</title>
        <authorList>
            <person name="Vollmer S.V."/>
            <person name="Selwyn J.D."/>
            <person name="Despard B.A."/>
            <person name="Roesel C.L."/>
        </authorList>
    </citation>
    <scope>NUCLEOTIDE SEQUENCE</scope>
    <source>
        <strain evidence="3">K2</strain>
    </source>
</reference>
<feature type="transmembrane region" description="Helical" evidence="2">
    <location>
        <begin position="21"/>
        <end position="40"/>
    </location>
</feature>
<keyword evidence="2" id="KW-1133">Transmembrane helix</keyword>
<keyword evidence="2" id="KW-0812">Transmembrane</keyword>